<dbReference type="InterPro" id="IPR051729">
    <property type="entry name" value="Opine/Lysopine_DH"/>
</dbReference>
<dbReference type="PANTHER" id="PTHR38015">
    <property type="entry name" value="BLR6086 PROTEIN"/>
    <property type="match status" value="1"/>
</dbReference>
<dbReference type="AlphaFoldDB" id="A0A381SFF4"/>
<dbReference type="Pfam" id="PF01210">
    <property type="entry name" value="NAD_Gly3P_dh_N"/>
    <property type="match status" value="1"/>
</dbReference>
<evidence type="ECO:0000259" key="2">
    <source>
        <dbReference type="Pfam" id="PF01210"/>
    </source>
</evidence>
<evidence type="ECO:0000313" key="4">
    <source>
        <dbReference type="EMBL" id="SVA02820.1"/>
    </source>
</evidence>
<organism evidence="4">
    <name type="scientific">marine metagenome</name>
    <dbReference type="NCBI Taxonomy" id="408172"/>
    <lineage>
        <taxon>unclassified sequences</taxon>
        <taxon>metagenomes</taxon>
        <taxon>ecological metagenomes</taxon>
    </lineage>
</organism>
<evidence type="ECO:0000259" key="3">
    <source>
        <dbReference type="Pfam" id="PF02317"/>
    </source>
</evidence>
<feature type="domain" description="Opine dehydrogenase" evidence="3">
    <location>
        <begin position="188"/>
        <end position="334"/>
    </location>
</feature>
<dbReference type="InterPro" id="IPR011128">
    <property type="entry name" value="G3P_DH_NAD-dep_N"/>
</dbReference>
<evidence type="ECO:0000256" key="1">
    <source>
        <dbReference type="ARBA" id="ARBA00023002"/>
    </source>
</evidence>
<name>A0A381SFF4_9ZZZZ</name>
<dbReference type="PANTHER" id="PTHR38015:SF1">
    <property type="entry name" value="OPINE DEHYDROGENASE DOMAIN-CONTAINING PROTEIN"/>
    <property type="match status" value="1"/>
</dbReference>
<proteinExistence type="predicted"/>
<protein>
    <recommendedName>
        <fullName evidence="5">Opine dehydrogenase domain-containing protein</fullName>
    </recommendedName>
</protein>
<dbReference type="Gene3D" id="1.10.1040.10">
    <property type="entry name" value="N-(1-d-carboxylethyl)-l-norvaline Dehydrogenase, domain 2"/>
    <property type="match status" value="1"/>
</dbReference>
<dbReference type="SUPFAM" id="SSF51735">
    <property type="entry name" value="NAD(P)-binding Rossmann-fold domains"/>
    <property type="match status" value="1"/>
</dbReference>
<dbReference type="Pfam" id="PF02317">
    <property type="entry name" value="Octopine_DH"/>
    <property type="match status" value="1"/>
</dbReference>
<dbReference type="InterPro" id="IPR008927">
    <property type="entry name" value="6-PGluconate_DH-like_C_sf"/>
</dbReference>
<dbReference type="InterPro" id="IPR013328">
    <property type="entry name" value="6PGD_dom2"/>
</dbReference>
<dbReference type="EMBL" id="UINC01003044">
    <property type="protein sequence ID" value="SVA02820.1"/>
    <property type="molecule type" value="Genomic_DNA"/>
</dbReference>
<reference evidence="4" key="1">
    <citation type="submission" date="2018-05" db="EMBL/GenBank/DDBJ databases">
        <authorList>
            <person name="Lanie J.A."/>
            <person name="Ng W.-L."/>
            <person name="Kazmierczak K.M."/>
            <person name="Andrzejewski T.M."/>
            <person name="Davidsen T.M."/>
            <person name="Wayne K.J."/>
            <person name="Tettelin H."/>
            <person name="Glass J.I."/>
            <person name="Rusch D."/>
            <person name="Podicherti R."/>
            <person name="Tsui H.-C.T."/>
            <person name="Winkler M.E."/>
        </authorList>
    </citation>
    <scope>NUCLEOTIDE SEQUENCE</scope>
</reference>
<gene>
    <name evidence="4" type="ORF">METZ01_LOCUS55674</name>
</gene>
<dbReference type="GO" id="GO:0051287">
    <property type="term" value="F:NAD binding"/>
    <property type="evidence" value="ECO:0007669"/>
    <property type="project" value="InterPro"/>
</dbReference>
<accession>A0A381SFF4</accession>
<dbReference type="InterPro" id="IPR003421">
    <property type="entry name" value="Opine_DH"/>
</dbReference>
<dbReference type="SUPFAM" id="SSF48179">
    <property type="entry name" value="6-phosphogluconate dehydrogenase C-terminal domain-like"/>
    <property type="match status" value="1"/>
</dbReference>
<dbReference type="Gene3D" id="3.40.50.720">
    <property type="entry name" value="NAD(P)-binding Rossmann-like Domain"/>
    <property type="match status" value="1"/>
</dbReference>
<keyword evidence="1" id="KW-0560">Oxidoreductase</keyword>
<dbReference type="GO" id="GO:0016616">
    <property type="term" value="F:oxidoreductase activity, acting on the CH-OH group of donors, NAD or NADP as acceptor"/>
    <property type="evidence" value="ECO:0007669"/>
    <property type="project" value="InterPro"/>
</dbReference>
<dbReference type="InterPro" id="IPR036291">
    <property type="entry name" value="NAD(P)-bd_dom_sf"/>
</dbReference>
<sequence>MAENQIPKVAILGAGNGGLAATVDLTIRGFSVSLWSRRIETLLPIQTRGGIEYSGVFGEGLIEPTLVTDDLGEVLIEAELVIIMLPTSAHFEIGQSLAPLITKEQTLFLAPGHTLTILPAALHAGGVISPEFCEVGTLPYICRRDENASVSISKCSDYLPFAAFPVNRVDKMFSLVQQVFPKIHAMASPLVTVFTYMNAIHHPPATICNAGRIENTDGNFFHYFEGISPSVGRLIDYLDSERRKVAMALEVETKTFVEHFHQMGYTTDEARKTRLAYEAFHQSIPDRFIKAPKSLDHRFLDEDIPYGLVLLSELGRLAGIKTPSIDAMIHLAEVCTGKPYRNEGLTLERLGLKDKNVDDLKHILNNGF</sequence>
<dbReference type="GO" id="GO:0046168">
    <property type="term" value="P:glycerol-3-phosphate catabolic process"/>
    <property type="evidence" value="ECO:0007669"/>
    <property type="project" value="InterPro"/>
</dbReference>
<feature type="domain" description="Glycerol-3-phosphate dehydrogenase NAD-dependent N-terminal" evidence="2">
    <location>
        <begin position="8"/>
        <end position="107"/>
    </location>
</feature>
<evidence type="ECO:0008006" key="5">
    <source>
        <dbReference type="Google" id="ProtNLM"/>
    </source>
</evidence>